<dbReference type="AlphaFoldDB" id="A0A6P3XWY6"/>
<name>A0A6P3XWY6_DINQU</name>
<dbReference type="PANTHER" id="PTHR34761:SF1">
    <property type="entry name" value="NUCLEOLUS AND NEURAL PROGENITOR PROTEIN"/>
    <property type="match status" value="1"/>
</dbReference>
<dbReference type="InterPro" id="IPR052835">
    <property type="entry name" value="Nepro"/>
</dbReference>
<protein>
    <submittedName>
        <fullName evidence="4">Uncharacterized protein LOC106748741 isoform X1</fullName>
    </submittedName>
</protein>
<sequence length="322" mass="37829">MNIIWNNYKLQHPPYLTWRANRNAFNIKKFLAAINKAIRELESMDTFDLEAAFLSRLIYRMKNKFRNDKGLKSMEKVNRALINYLNMALIENYKDLKSYIQVEDKALTLPSRQLLEYVLVRTQGFAKLVERIELVARHSAHFLKTRIALGHAWSISLVAYANVSRIWFLSRQLIRRCCVWYKELYQYVSAFQYVGLPWIPQNQSLPQDLEQWLSIEWMHDENIDACRNDTWDDVILKLFKEHPADCTDEIITIPVSDVTENKPASHADDIGEVISREAFEANLPKIHNVKTSSIKKCKRSHISDDVRSTKQLKRKKKKKGTK</sequence>
<evidence type="ECO:0000313" key="3">
    <source>
        <dbReference type="Proteomes" id="UP000515204"/>
    </source>
</evidence>
<proteinExistence type="predicted"/>
<reference evidence="4" key="1">
    <citation type="submission" date="2025-08" db="UniProtKB">
        <authorList>
            <consortium name="RefSeq"/>
        </authorList>
    </citation>
    <scope>IDENTIFICATION</scope>
</reference>
<dbReference type="OrthoDB" id="9899341at2759"/>
<organism evidence="3 4">
    <name type="scientific">Dinoponera quadriceps</name>
    <name type="common">South American ant</name>
    <dbReference type="NCBI Taxonomy" id="609295"/>
    <lineage>
        <taxon>Eukaryota</taxon>
        <taxon>Metazoa</taxon>
        <taxon>Ecdysozoa</taxon>
        <taxon>Arthropoda</taxon>
        <taxon>Hexapoda</taxon>
        <taxon>Insecta</taxon>
        <taxon>Pterygota</taxon>
        <taxon>Neoptera</taxon>
        <taxon>Endopterygota</taxon>
        <taxon>Hymenoptera</taxon>
        <taxon>Apocrita</taxon>
        <taxon>Aculeata</taxon>
        <taxon>Formicoidea</taxon>
        <taxon>Formicidae</taxon>
        <taxon>Ponerinae</taxon>
        <taxon>Ponerini</taxon>
        <taxon>Dinoponera</taxon>
    </lineage>
</organism>
<gene>
    <name evidence="4" type="primary">LOC106748741</name>
</gene>
<evidence type="ECO:0000259" key="2">
    <source>
        <dbReference type="Pfam" id="PF14780"/>
    </source>
</evidence>
<dbReference type="InterPro" id="IPR027951">
    <property type="entry name" value="Nepro_N"/>
</dbReference>
<keyword evidence="3" id="KW-1185">Reference proteome</keyword>
<dbReference type="PANTHER" id="PTHR34761">
    <property type="entry name" value="NUCLEOLUS AND NEURAL PROGENITOR PROTEIN"/>
    <property type="match status" value="1"/>
</dbReference>
<dbReference type="GeneID" id="106748741"/>
<dbReference type="RefSeq" id="XP_014483065.1">
    <property type="nucleotide sequence ID" value="XM_014627579.1"/>
</dbReference>
<feature type="region of interest" description="Disordered" evidence="1">
    <location>
        <begin position="300"/>
        <end position="322"/>
    </location>
</feature>
<feature type="compositionally biased region" description="Basic residues" evidence="1">
    <location>
        <begin position="310"/>
        <end position="322"/>
    </location>
</feature>
<dbReference type="Proteomes" id="UP000515204">
    <property type="component" value="Unplaced"/>
</dbReference>
<dbReference type="GO" id="GO:0005634">
    <property type="term" value="C:nucleus"/>
    <property type="evidence" value="ECO:0007669"/>
    <property type="project" value="TreeGrafter"/>
</dbReference>
<dbReference type="Pfam" id="PF14780">
    <property type="entry name" value="NEPRO_N"/>
    <property type="match status" value="1"/>
</dbReference>
<dbReference type="GO" id="GO:0045747">
    <property type="term" value="P:positive regulation of Notch signaling pathway"/>
    <property type="evidence" value="ECO:0007669"/>
    <property type="project" value="TreeGrafter"/>
</dbReference>
<evidence type="ECO:0000313" key="4">
    <source>
        <dbReference type="RefSeq" id="XP_014483065.1"/>
    </source>
</evidence>
<evidence type="ECO:0000256" key="1">
    <source>
        <dbReference type="SAM" id="MobiDB-lite"/>
    </source>
</evidence>
<accession>A0A6P3XWY6</accession>
<feature type="domain" description="Nucleolus and neural progenitor protein-like N-terminal" evidence="2">
    <location>
        <begin position="5"/>
        <end position="185"/>
    </location>
</feature>
<dbReference type="KEGG" id="dqu:106748741"/>